<dbReference type="STRING" id="1484053.SAMN05444274_104439"/>
<reference evidence="1 2" key="1">
    <citation type="submission" date="2016-11" db="EMBL/GenBank/DDBJ databases">
        <authorList>
            <person name="Jaros S."/>
            <person name="Januszkiewicz K."/>
            <person name="Wedrychowicz H."/>
        </authorList>
    </citation>
    <scope>NUCLEOTIDE SEQUENCE [LARGE SCALE GENOMIC DNA]</scope>
    <source>
        <strain evidence="1 2">DSM 26910</strain>
    </source>
</reference>
<evidence type="ECO:0000313" key="2">
    <source>
        <dbReference type="Proteomes" id="UP000184164"/>
    </source>
</evidence>
<accession>A0A1M5ARI2</accession>
<gene>
    <name evidence="1" type="ORF">SAMN05444274_104439</name>
</gene>
<protein>
    <submittedName>
        <fullName evidence="1">Uncharacterized protein</fullName>
    </submittedName>
</protein>
<evidence type="ECO:0000313" key="1">
    <source>
        <dbReference type="EMBL" id="SHF32850.1"/>
    </source>
</evidence>
<dbReference type="AlphaFoldDB" id="A0A1M5ARI2"/>
<keyword evidence="2" id="KW-1185">Reference proteome</keyword>
<dbReference type="Proteomes" id="UP000184164">
    <property type="component" value="Unassembled WGS sequence"/>
</dbReference>
<dbReference type="EMBL" id="FQUM01000004">
    <property type="protein sequence ID" value="SHF32850.1"/>
    <property type="molecule type" value="Genomic_DNA"/>
</dbReference>
<sequence length="228" mass="27046">MTVTLSKIRPDNIYQPFKQPLINKLILPSNEMLLSCSGIKIAPEYFYKISYDKNHYPLSTINSKQMKKFLLIAVISTLSLNLFSQTFKLETVFSDKRTETYLSYWKPLDADFETGSQYFSLWGYQLYFDDWVNGAYETEYFKGSATETFNFLTEIIQFTEKYKHEDKIVTYISGVQIKTINQLGFKYTLVYDKERKVVCMFKQKQWEEILHQFESYCTKAGINYEHDK</sequence>
<name>A0A1M5ARI2_9BACT</name>
<organism evidence="1 2">
    <name type="scientific">Mariniphaga anaerophila</name>
    <dbReference type="NCBI Taxonomy" id="1484053"/>
    <lineage>
        <taxon>Bacteria</taxon>
        <taxon>Pseudomonadati</taxon>
        <taxon>Bacteroidota</taxon>
        <taxon>Bacteroidia</taxon>
        <taxon>Marinilabiliales</taxon>
        <taxon>Prolixibacteraceae</taxon>
        <taxon>Mariniphaga</taxon>
    </lineage>
</organism>
<proteinExistence type="predicted"/>